<dbReference type="RefSeq" id="WP_332901417.1">
    <property type="nucleotide sequence ID" value="NZ_JBAGLP010000116.1"/>
</dbReference>
<feature type="transmembrane region" description="Helical" evidence="1">
    <location>
        <begin position="106"/>
        <end position="127"/>
    </location>
</feature>
<dbReference type="Proteomes" id="UP001310387">
    <property type="component" value="Unassembled WGS sequence"/>
</dbReference>
<name>A0ABU7Z5G4_9MICO</name>
<evidence type="ECO:0000313" key="3">
    <source>
        <dbReference type="Proteomes" id="UP001310387"/>
    </source>
</evidence>
<organism evidence="2 3">
    <name type="scientific">Isoptericola haloaureus</name>
    <dbReference type="NCBI Taxonomy" id="1542902"/>
    <lineage>
        <taxon>Bacteria</taxon>
        <taxon>Bacillati</taxon>
        <taxon>Actinomycetota</taxon>
        <taxon>Actinomycetes</taxon>
        <taxon>Micrococcales</taxon>
        <taxon>Promicromonosporaceae</taxon>
        <taxon>Isoptericola</taxon>
    </lineage>
</organism>
<reference evidence="2" key="2">
    <citation type="submission" date="2024-02" db="EMBL/GenBank/DDBJ databases">
        <authorList>
            <person name="Prathaban M."/>
            <person name="Mythili R."/>
            <person name="Sharmila Devi N."/>
            <person name="Sobanaa M."/>
            <person name="Prathiviraj R."/>
            <person name="Selvin J."/>
        </authorList>
    </citation>
    <scope>NUCLEOTIDE SEQUENCE</scope>
    <source>
        <strain evidence="2">MP1014</strain>
    </source>
</reference>
<evidence type="ECO:0000313" key="2">
    <source>
        <dbReference type="EMBL" id="MEG3614654.1"/>
    </source>
</evidence>
<dbReference type="EMBL" id="JBAGLP010000116">
    <property type="protein sequence ID" value="MEG3614654.1"/>
    <property type="molecule type" value="Genomic_DNA"/>
</dbReference>
<reference evidence="2" key="1">
    <citation type="journal article" date="2024" name="Antonie Van Leeuwenhoek">
        <title>Isoptericola haloaureus sp. nov., a dimorphic actinobacterium isolated from mangrove sediments of southeast India, implicating biosaline agricultural significance through nitrogen fixation and salt tolerance genes.</title>
        <authorList>
            <person name="Prathaban M."/>
            <person name="Prathiviraj R."/>
            <person name="Ravichandran M."/>
            <person name="Natarajan S.D."/>
            <person name="Sobanaa M."/>
            <person name="Hari Krishna Kumar S."/>
            <person name="Chandrasekar V."/>
            <person name="Selvin J."/>
        </authorList>
    </citation>
    <scope>NUCLEOTIDE SEQUENCE</scope>
    <source>
        <strain evidence="2">MP1014</strain>
    </source>
</reference>
<accession>A0ABU7Z5G4</accession>
<keyword evidence="1" id="KW-1133">Transmembrane helix</keyword>
<sequence length="240" mass="25866">MPTSSPPASSFLATRVVHVAAPSRLLRFSAFFANGWQKPIPSVIVVAPDTADDAAAVLVDEVVQANHNRQVLNRSGDRLGWASSGLVLAAVVTFFVAFAFPSATNIILVAAGAFVVAGVVVGIMNGLEYRRVLTLLNAPRILSDDHDVLRRIDLLPGADAIAPARFDVPVILTAALALPDRDQKAVHALLWEYAGLLEEEARVLDEADEDDIVATMEELIPKQHLVEEQLNLRLGRSTTH</sequence>
<protein>
    <submittedName>
        <fullName evidence="2">Uncharacterized protein</fullName>
    </submittedName>
</protein>
<keyword evidence="3" id="KW-1185">Reference proteome</keyword>
<evidence type="ECO:0000256" key="1">
    <source>
        <dbReference type="SAM" id="Phobius"/>
    </source>
</evidence>
<feature type="transmembrane region" description="Helical" evidence="1">
    <location>
        <begin position="79"/>
        <end position="100"/>
    </location>
</feature>
<keyword evidence="1" id="KW-0472">Membrane</keyword>
<gene>
    <name evidence="2" type="ORF">V5O49_05900</name>
</gene>
<proteinExistence type="predicted"/>
<comment type="caution">
    <text evidence="2">The sequence shown here is derived from an EMBL/GenBank/DDBJ whole genome shotgun (WGS) entry which is preliminary data.</text>
</comment>
<keyword evidence="1" id="KW-0812">Transmembrane</keyword>